<dbReference type="InterPro" id="IPR040833">
    <property type="entry name" value="DUF5631"/>
</dbReference>
<feature type="domain" description="DUF5631" evidence="2">
    <location>
        <begin position="602"/>
        <end position="693"/>
    </location>
</feature>
<dbReference type="EMBL" id="MVHS01000088">
    <property type="protein sequence ID" value="ORA62806.1"/>
    <property type="molecule type" value="Genomic_DNA"/>
</dbReference>
<sequence length="696" mass="69532">MSGDLPPGKWTAMLIGPWWPPDPEQWAARAAHWRALVDQRVNEAAGYSRTRDSLMVNQGVTADNLIALYKRNINRLLDHAEKYGVKARANTAMNGAAIQLRERLTQIAADGNRRIQEITDSKTPSLGKLGQVLQVQAECNASAINASLTAVATIVDSTQQVLNAEGIGTDARTWLKARGQLPDEGVKPPPITKEQLGLDDPVGDHGGPTGGPTRGDAPVGDGLAGSGGAKAAAAVGGDEAPVGDAYGAPEPGLSGPAPHIGGGEVHVPSAGGGVVHGPPGLPAGLPAGVPAGLSPESLGQSFAHGVSAGQPAAAGLHSLSAGAINAAGHPAEPVASPAPIAPMATHVGGGGDSVSAVPGPAEHVHAVVPGSLAPASVDSGVGAPLAPVMGVVGPAPLAPVAAPLAPVGPLPAFGSDLRPPLVAAPPVSAVASPPLSGVPVSPSAGAGPVSPLVSPSGRSAAAAAGTAKAAPLVGATASAGAAGAAVGELDRQVGERRRLQRIVDAVARQAPMLAWAAGLREDGSTLLVTDVACGWIPPNVRLPAGVNILAPAVRRLDMSPVQLLGGVGLVASHEPMAYVAEPDSEAPALTGERARHGRDVPELGPTLVDIARHCDGLKRLVVTGALFAGRGGLADNEREMLAAYTAEYGKSVLAEYPAVSAVALRRWMVAAAVGALLDGHRATAAYHVAWISALMK</sequence>
<evidence type="ECO:0000259" key="2">
    <source>
        <dbReference type="Pfam" id="PF18645"/>
    </source>
</evidence>
<accession>A0A1X0CRK6</accession>
<feature type="compositionally biased region" description="Low complexity" evidence="1">
    <location>
        <begin position="432"/>
        <end position="445"/>
    </location>
</feature>
<feature type="compositionally biased region" description="Gly residues" evidence="1">
    <location>
        <begin position="204"/>
        <end position="213"/>
    </location>
</feature>
<feature type="compositionally biased region" description="Gly residues" evidence="1">
    <location>
        <begin position="260"/>
        <end position="275"/>
    </location>
</feature>
<comment type="caution">
    <text evidence="4">The sequence shown here is derived from an EMBL/GenBank/DDBJ whole genome shotgun (WGS) entry which is preliminary data.</text>
</comment>
<evidence type="ECO:0000256" key="1">
    <source>
        <dbReference type="SAM" id="MobiDB-lite"/>
    </source>
</evidence>
<feature type="compositionally biased region" description="Low complexity" evidence="1">
    <location>
        <begin position="229"/>
        <end position="245"/>
    </location>
</feature>
<feature type="domain" description="DUF5632" evidence="3">
    <location>
        <begin position="495"/>
        <end position="575"/>
    </location>
</feature>
<dbReference type="RefSeq" id="WP_133053025.1">
    <property type="nucleotide sequence ID" value="NZ_JACKRM010000028.1"/>
</dbReference>
<dbReference type="OrthoDB" id="4764211at2"/>
<name>A0A1X0CRK6_9MYCO</name>
<evidence type="ECO:0000259" key="3">
    <source>
        <dbReference type="Pfam" id="PF18646"/>
    </source>
</evidence>
<evidence type="ECO:0000313" key="5">
    <source>
        <dbReference type="Proteomes" id="UP000192801"/>
    </source>
</evidence>
<reference evidence="4 5" key="1">
    <citation type="submission" date="2016-12" db="EMBL/GenBank/DDBJ databases">
        <title>The new phylogeny of genus Mycobacterium.</title>
        <authorList>
            <person name="Tortoli E."/>
            <person name="Trovato A."/>
            <person name="Cirillo D.M."/>
        </authorList>
    </citation>
    <scope>NUCLEOTIDE SEQUENCE [LARGE SCALE GENOMIC DNA]</scope>
    <source>
        <strain evidence="4 5">DSM 45130</strain>
    </source>
</reference>
<dbReference type="InterPro" id="IPR040604">
    <property type="entry name" value="DUF5632"/>
</dbReference>
<dbReference type="Pfam" id="PF18646">
    <property type="entry name" value="DUF5632"/>
    <property type="match status" value="1"/>
</dbReference>
<dbReference type="AlphaFoldDB" id="A0A1X0CRK6"/>
<feature type="region of interest" description="Disordered" evidence="1">
    <location>
        <begin position="432"/>
        <end position="457"/>
    </location>
</feature>
<keyword evidence="5" id="KW-1185">Reference proteome</keyword>
<protein>
    <submittedName>
        <fullName evidence="4">Uncharacterized protein</fullName>
    </submittedName>
</protein>
<organism evidence="4 5">
    <name type="scientific">Mycolicibacterium insubricum</name>
    <dbReference type="NCBI Taxonomy" id="444597"/>
    <lineage>
        <taxon>Bacteria</taxon>
        <taxon>Bacillati</taxon>
        <taxon>Actinomycetota</taxon>
        <taxon>Actinomycetes</taxon>
        <taxon>Mycobacteriales</taxon>
        <taxon>Mycobacteriaceae</taxon>
        <taxon>Mycolicibacterium</taxon>
    </lineage>
</organism>
<dbReference type="Pfam" id="PF18645">
    <property type="entry name" value="DUF5631"/>
    <property type="match status" value="1"/>
</dbReference>
<dbReference type="Proteomes" id="UP000192801">
    <property type="component" value="Unassembled WGS sequence"/>
</dbReference>
<feature type="region of interest" description="Disordered" evidence="1">
    <location>
        <begin position="180"/>
        <end position="281"/>
    </location>
</feature>
<proteinExistence type="predicted"/>
<evidence type="ECO:0000313" key="4">
    <source>
        <dbReference type="EMBL" id="ORA62806.1"/>
    </source>
</evidence>
<dbReference type="STRING" id="444597.BST26_20695"/>
<gene>
    <name evidence="4" type="ORF">BST26_20695</name>
</gene>